<keyword evidence="3" id="KW-1185">Reference proteome</keyword>
<dbReference type="AlphaFoldDB" id="A0AAV4W1L3"/>
<reference evidence="2 3" key="1">
    <citation type="submission" date="2021-06" db="EMBL/GenBank/DDBJ databases">
        <title>Caerostris extrusa draft genome.</title>
        <authorList>
            <person name="Kono N."/>
            <person name="Arakawa K."/>
        </authorList>
    </citation>
    <scope>NUCLEOTIDE SEQUENCE [LARGE SCALE GENOMIC DNA]</scope>
</reference>
<dbReference type="Proteomes" id="UP001054945">
    <property type="component" value="Unassembled WGS sequence"/>
</dbReference>
<proteinExistence type="predicted"/>
<evidence type="ECO:0000256" key="1">
    <source>
        <dbReference type="SAM" id="MobiDB-lite"/>
    </source>
</evidence>
<organism evidence="2 3">
    <name type="scientific">Caerostris extrusa</name>
    <name type="common">Bark spider</name>
    <name type="synonym">Caerostris bankana</name>
    <dbReference type="NCBI Taxonomy" id="172846"/>
    <lineage>
        <taxon>Eukaryota</taxon>
        <taxon>Metazoa</taxon>
        <taxon>Ecdysozoa</taxon>
        <taxon>Arthropoda</taxon>
        <taxon>Chelicerata</taxon>
        <taxon>Arachnida</taxon>
        <taxon>Araneae</taxon>
        <taxon>Araneomorphae</taxon>
        <taxon>Entelegynae</taxon>
        <taxon>Araneoidea</taxon>
        <taxon>Araneidae</taxon>
        <taxon>Caerostris</taxon>
    </lineage>
</organism>
<evidence type="ECO:0000313" key="2">
    <source>
        <dbReference type="EMBL" id="GIY76138.1"/>
    </source>
</evidence>
<gene>
    <name evidence="2" type="ORF">CEXT_257061</name>
</gene>
<sequence length="144" mass="16709">MLLVKFTNYRLSIELFLSLSTKRERESARFDLAIKIEISYPHEAVSESIHNNTTRDKILITLRPWVQDLHTHSSQAPHGKLEMEGRGKKKEEKRGIHSFTLFKEDTSENRFWVTSDFALPKNTESAEPDCDICITCGEKRSKNK</sequence>
<dbReference type="EMBL" id="BPLR01015440">
    <property type="protein sequence ID" value="GIY76138.1"/>
    <property type="molecule type" value="Genomic_DNA"/>
</dbReference>
<comment type="caution">
    <text evidence="2">The sequence shown here is derived from an EMBL/GenBank/DDBJ whole genome shotgun (WGS) entry which is preliminary data.</text>
</comment>
<feature type="compositionally biased region" description="Basic and acidic residues" evidence="1">
    <location>
        <begin position="79"/>
        <end position="92"/>
    </location>
</feature>
<feature type="region of interest" description="Disordered" evidence="1">
    <location>
        <begin position="71"/>
        <end position="92"/>
    </location>
</feature>
<name>A0AAV4W1L3_CAEEX</name>
<evidence type="ECO:0000313" key="3">
    <source>
        <dbReference type="Proteomes" id="UP001054945"/>
    </source>
</evidence>
<protein>
    <submittedName>
        <fullName evidence="2">Uncharacterized protein</fullName>
    </submittedName>
</protein>
<accession>A0AAV4W1L3</accession>